<dbReference type="GO" id="GO:0005509">
    <property type="term" value="F:calcium ion binding"/>
    <property type="evidence" value="ECO:0007669"/>
    <property type="project" value="InterPro"/>
</dbReference>
<name>A0A835JHV0_9ROSI</name>
<dbReference type="GO" id="GO:0009116">
    <property type="term" value="P:nucleoside metabolic process"/>
    <property type="evidence" value="ECO:0007669"/>
    <property type="project" value="InterPro"/>
</dbReference>
<evidence type="ECO:0000256" key="3">
    <source>
        <dbReference type="ARBA" id="ARBA00022723"/>
    </source>
</evidence>
<keyword evidence="4" id="KW-0732">Signal</keyword>
<dbReference type="InterPro" id="IPR009033">
    <property type="entry name" value="Calreticulin/calnexin_P_dom_sf"/>
</dbReference>
<keyword evidence="5" id="KW-0430">Lectin</keyword>
<feature type="coiled-coil region" evidence="12">
    <location>
        <begin position="146"/>
        <end position="187"/>
    </location>
</feature>
<dbReference type="Gene3D" id="3.40.50.1580">
    <property type="entry name" value="Nucleoside phosphorylase domain"/>
    <property type="match status" value="1"/>
</dbReference>
<dbReference type="FunFam" id="2.10.250.10:FF:000002">
    <property type="entry name" value="Calreticulin"/>
    <property type="match status" value="1"/>
</dbReference>
<gene>
    <name evidence="14" type="ORF">SADUNF_Sadunf13G0080000</name>
</gene>
<feature type="coiled-coil region" evidence="12">
    <location>
        <begin position="43"/>
        <end position="99"/>
    </location>
</feature>
<comment type="caution">
    <text evidence="14">The sequence shown here is derived from an EMBL/GenBank/DDBJ whole genome shotgun (WGS) entry which is preliminary data.</text>
</comment>
<evidence type="ECO:0000256" key="11">
    <source>
        <dbReference type="RuleBase" id="RU362126"/>
    </source>
</evidence>
<dbReference type="InterPro" id="IPR035994">
    <property type="entry name" value="Nucleoside_phosphorylase_sf"/>
</dbReference>
<dbReference type="Gene3D" id="2.10.250.10">
    <property type="entry name" value="Calreticulin/calnexin, P domain"/>
    <property type="match status" value="1"/>
</dbReference>
<protein>
    <submittedName>
        <fullName evidence="14">Uncharacterized protein</fullName>
    </submittedName>
</protein>
<keyword evidence="15" id="KW-1185">Reference proteome</keyword>
<evidence type="ECO:0000256" key="6">
    <source>
        <dbReference type="ARBA" id="ARBA00022737"/>
    </source>
</evidence>
<dbReference type="SUPFAM" id="SSF63887">
    <property type="entry name" value="P-domain of calnexin/calreticulin"/>
    <property type="match status" value="1"/>
</dbReference>
<feature type="region of interest" description="Disordered" evidence="13">
    <location>
        <begin position="305"/>
        <end position="327"/>
    </location>
</feature>
<dbReference type="GO" id="GO:0051082">
    <property type="term" value="F:unfolded protein binding"/>
    <property type="evidence" value="ECO:0007669"/>
    <property type="project" value="InterPro"/>
</dbReference>
<dbReference type="PRINTS" id="PR00626">
    <property type="entry name" value="CALRETICULIN"/>
</dbReference>
<keyword evidence="7 11" id="KW-0256">Endoplasmic reticulum</keyword>
<evidence type="ECO:0000313" key="15">
    <source>
        <dbReference type="Proteomes" id="UP000657918"/>
    </source>
</evidence>
<evidence type="ECO:0000256" key="5">
    <source>
        <dbReference type="ARBA" id="ARBA00022734"/>
    </source>
</evidence>
<dbReference type="PANTHER" id="PTHR21234:SF45">
    <property type="entry name" value="NUCLEOSIDE PHOSPHORYLASE DOMAIN-CONTAINING PROTEIN"/>
    <property type="match status" value="1"/>
</dbReference>
<evidence type="ECO:0000256" key="10">
    <source>
        <dbReference type="ARBA" id="ARBA00023186"/>
    </source>
</evidence>
<keyword evidence="3" id="KW-0479">Metal-binding</keyword>
<dbReference type="InterPro" id="IPR018124">
    <property type="entry name" value="Calret/calnex_CS"/>
</dbReference>
<evidence type="ECO:0000256" key="12">
    <source>
        <dbReference type="SAM" id="Coils"/>
    </source>
</evidence>
<comment type="similarity">
    <text evidence="2 11">Belongs to the calreticulin family.</text>
</comment>
<keyword evidence="9" id="KW-0106">Calcium</keyword>
<keyword evidence="10 11" id="KW-0143">Chaperone</keyword>
<feature type="region of interest" description="Disordered" evidence="13">
    <location>
        <begin position="263"/>
        <end position="293"/>
    </location>
</feature>
<dbReference type="Pfam" id="PF00262">
    <property type="entry name" value="Calreticulin"/>
    <property type="match status" value="1"/>
</dbReference>
<dbReference type="GO" id="GO:0030246">
    <property type="term" value="F:carbohydrate binding"/>
    <property type="evidence" value="ECO:0007669"/>
    <property type="project" value="UniProtKB-KW"/>
</dbReference>
<evidence type="ECO:0000256" key="2">
    <source>
        <dbReference type="ARBA" id="ARBA00010983"/>
    </source>
</evidence>
<evidence type="ECO:0000256" key="9">
    <source>
        <dbReference type="ARBA" id="ARBA00022837"/>
    </source>
</evidence>
<dbReference type="GO" id="GO:0005788">
    <property type="term" value="C:endoplasmic reticulum lumen"/>
    <property type="evidence" value="ECO:0007669"/>
    <property type="project" value="UniProtKB-SubCell"/>
</dbReference>
<dbReference type="GO" id="GO:0003824">
    <property type="term" value="F:catalytic activity"/>
    <property type="evidence" value="ECO:0007669"/>
    <property type="project" value="InterPro"/>
</dbReference>
<keyword evidence="12" id="KW-0175">Coiled coil</keyword>
<dbReference type="Proteomes" id="UP000657918">
    <property type="component" value="Unassembled WGS sequence"/>
</dbReference>
<feature type="compositionally biased region" description="Basic and acidic residues" evidence="13">
    <location>
        <begin position="265"/>
        <end position="293"/>
    </location>
</feature>
<dbReference type="EMBL" id="JADGMS010000013">
    <property type="protein sequence ID" value="KAF9670543.1"/>
    <property type="molecule type" value="Genomic_DNA"/>
</dbReference>
<evidence type="ECO:0000256" key="8">
    <source>
        <dbReference type="ARBA" id="ARBA00022833"/>
    </source>
</evidence>
<keyword evidence="8" id="KW-0862">Zinc</keyword>
<evidence type="ECO:0000256" key="4">
    <source>
        <dbReference type="ARBA" id="ARBA00022729"/>
    </source>
</evidence>
<dbReference type="PANTHER" id="PTHR21234">
    <property type="entry name" value="PURINE NUCLEOSIDE PHOSPHORYLASE"/>
    <property type="match status" value="1"/>
</dbReference>
<comment type="subcellular location">
    <subcellularLocation>
        <location evidence="1">Endoplasmic reticulum lumen</location>
    </subcellularLocation>
</comment>
<keyword evidence="6" id="KW-0677">Repeat</keyword>
<dbReference type="PROSITE" id="PS00805">
    <property type="entry name" value="CALRETICULIN_REPEAT"/>
    <property type="match status" value="1"/>
</dbReference>
<sequence length="565" mass="63923">MENAGAALIREVASKTNDSADEEQAASEIAILKSRGSASDTRLAAAHEQMRSAEEDAAEWKRKYDIAVRKTKAALEKAANVQERTNKETQLREDALREEFSSHLVVKEDEIKEKNRRIEYAEQCLTTLNLELKAADSKMQSYGTEISSLKLEIKVLVEKLETANAKAQSYDKEVRILEQEKIHLEQRYQSEFERFSEVQERCNCSEKECKRAMELADRARADAISAQKEKSEFQKLEIERLAQFARVQRHVESLYSDWDLLPPKTIKDPEAKKPKDWDDKEYIPDPEDKKPEGYEDITKKILDPDAKKPEDWDDEEDGEWTAPTISNPKYKGPWKPKKIKNPNYQVKWVSKTKLNLDYGSGSLDENMLVPGDVAVPKAVAFTGVWEWKKFRSENKGKLVFGDFNYPENGENLLGTAEHQKIDLFSTSEEPKEVFWLPISSSWYEAANEELKDLQLKECHSGTCLPGTPKVVFGSKASTSDFYVKNKAYGDFLLQKFNASTADSASASVALTSLSNEKLFVVFQGVSNVAGGRSSNSGIKYIASYNAFLAATKFINSIPTPRHACE</sequence>
<dbReference type="GO" id="GO:0006457">
    <property type="term" value="P:protein folding"/>
    <property type="evidence" value="ECO:0007669"/>
    <property type="project" value="InterPro"/>
</dbReference>
<evidence type="ECO:0000256" key="7">
    <source>
        <dbReference type="ARBA" id="ARBA00022824"/>
    </source>
</evidence>
<proteinExistence type="inferred from homology"/>
<evidence type="ECO:0000256" key="1">
    <source>
        <dbReference type="ARBA" id="ARBA00004319"/>
    </source>
</evidence>
<evidence type="ECO:0000256" key="13">
    <source>
        <dbReference type="SAM" id="MobiDB-lite"/>
    </source>
</evidence>
<evidence type="ECO:0000313" key="14">
    <source>
        <dbReference type="EMBL" id="KAF9670543.1"/>
    </source>
</evidence>
<dbReference type="AlphaFoldDB" id="A0A835JHV0"/>
<dbReference type="SUPFAM" id="SSF53167">
    <property type="entry name" value="Purine and uridine phosphorylases"/>
    <property type="match status" value="1"/>
</dbReference>
<organism evidence="14 15">
    <name type="scientific">Salix dunnii</name>
    <dbReference type="NCBI Taxonomy" id="1413687"/>
    <lineage>
        <taxon>Eukaryota</taxon>
        <taxon>Viridiplantae</taxon>
        <taxon>Streptophyta</taxon>
        <taxon>Embryophyta</taxon>
        <taxon>Tracheophyta</taxon>
        <taxon>Spermatophyta</taxon>
        <taxon>Magnoliopsida</taxon>
        <taxon>eudicotyledons</taxon>
        <taxon>Gunneridae</taxon>
        <taxon>Pentapetalae</taxon>
        <taxon>rosids</taxon>
        <taxon>fabids</taxon>
        <taxon>Malpighiales</taxon>
        <taxon>Salicaceae</taxon>
        <taxon>Saliceae</taxon>
        <taxon>Salix</taxon>
    </lineage>
</organism>
<dbReference type="InterPro" id="IPR001580">
    <property type="entry name" value="Calret/calnex"/>
</dbReference>
<dbReference type="OrthoDB" id="1938156at2759"/>
<accession>A0A835JHV0</accession>
<reference evidence="14 15" key="1">
    <citation type="submission" date="2020-10" db="EMBL/GenBank/DDBJ databases">
        <title>Plant Genome Project.</title>
        <authorList>
            <person name="Zhang R.-G."/>
        </authorList>
    </citation>
    <scope>NUCLEOTIDE SEQUENCE [LARGE SCALE GENOMIC DNA]</scope>
    <source>
        <strain evidence="14">FAFU-HL-1</strain>
        <tissue evidence="14">Leaf</tissue>
    </source>
</reference>